<protein>
    <submittedName>
        <fullName evidence="1">Uncharacterized protein</fullName>
    </submittedName>
</protein>
<gene>
    <name evidence="1" type="ORF">RRG08_022656</name>
</gene>
<keyword evidence="2" id="KW-1185">Reference proteome</keyword>
<organism evidence="1 2">
    <name type="scientific">Elysia crispata</name>
    <name type="common">lettuce slug</name>
    <dbReference type="NCBI Taxonomy" id="231223"/>
    <lineage>
        <taxon>Eukaryota</taxon>
        <taxon>Metazoa</taxon>
        <taxon>Spiralia</taxon>
        <taxon>Lophotrochozoa</taxon>
        <taxon>Mollusca</taxon>
        <taxon>Gastropoda</taxon>
        <taxon>Heterobranchia</taxon>
        <taxon>Euthyneura</taxon>
        <taxon>Panpulmonata</taxon>
        <taxon>Sacoglossa</taxon>
        <taxon>Placobranchoidea</taxon>
        <taxon>Plakobranchidae</taxon>
        <taxon>Elysia</taxon>
    </lineage>
</organism>
<sequence>MENCDLGVKATIGLTRRSPSLWSCSRSRVTEAVYTRRPDRVQQQITSGFVRHTPSSLTITTGTQPDGLPFWICQTWPSPSISCVVGWTGALTDHGLRVSALFPFSSTRSVLTTYKLSRSLRDVLNLSLSIDVSCLASVSSSGPGPCGTDSVTC</sequence>
<accession>A0AAE0Z1X5</accession>
<evidence type="ECO:0000313" key="2">
    <source>
        <dbReference type="Proteomes" id="UP001283361"/>
    </source>
</evidence>
<evidence type="ECO:0000313" key="1">
    <source>
        <dbReference type="EMBL" id="KAK3761257.1"/>
    </source>
</evidence>
<dbReference type="EMBL" id="JAWDGP010004927">
    <property type="protein sequence ID" value="KAK3761257.1"/>
    <property type="molecule type" value="Genomic_DNA"/>
</dbReference>
<dbReference type="Proteomes" id="UP001283361">
    <property type="component" value="Unassembled WGS sequence"/>
</dbReference>
<name>A0AAE0Z1X5_9GAST</name>
<reference evidence="1" key="1">
    <citation type="journal article" date="2023" name="G3 (Bethesda)">
        <title>A reference genome for the long-term kleptoplast-retaining sea slug Elysia crispata morphotype clarki.</title>
        <authorList>
            <person name="Eastman K.E."/>
            <person name="Pendleton A.L."/>
            <person name="Shaikh M.A."/>
            <person name="Suttiyut T."/>
            <person name="Ogas R."/>
            <person name="Tomko P."/>
            <person name="Gavelis G."/>
            <person name="Widhalm J.R."/>
            <person name="Wisecaver J.H."/>
        </authorList>
    </citation>
    <scope>NUCLEOTIDE SEQUENCE</scope>
    <source>
        <strain evidence="1">ECLA1</strain>
    </source>
</reference>
<dbReference type="AlphaFoldDB" id="A0AAE0Z1X5"/>
<proteinExistence type="predicted"/>
<comment type="caution">
    <text evidence="1">The sequence shown here is derived from an EMBL/GenBank/DDBJ whole genome shotgun (WGS) entry which is preliminary data.</text>
</comment>